<gene>
    <name evidence="2" type="ORF">GGR21_000138</name>
</gene>
<dbReference type="AlphaFoldDB" id="A0A840CR76"/>
<proteinExistence type="predicted"/>
<dbReference type="Proteomes" id="UP000555103">
    <property type="component" value="Unassembled WGS sequence"/>
</dbReference>
<dbReference type="Pfam" id="PF00754">
    <property type="entry name" value="F5_F8_type_C"/>
    <property type="match status" value="1"/>
</dbReference>
<evidence type="ECO:0000259" key="1">
    <source>
        <dbReference type="Pfam" id="PF00754"/>
    </source>
</evidence>
<dbReference type="EMBL" id="JACIEP010000001">
    <property type="protein sequence ID" value="MBB4034253.1"/>
    <property type="molecule type" value="Genomic_DNA"/>
</dbReference>
<dbReference type="Gene3D" id="2.60.40.1080">
    <property type="match status" value="1"/>
</dbReference>
<name>A0A840CR76_9BACT</name>
<protein>
    <recommendedName>
        <fullName evidence="1">F5/8 type C domain-containing protein</fullName>
    </recommendedName>
</protein>
<reference evidence="2 3" key="1">
    <citation type="submission" date="2020-08" db="EMBL/GenBank/DDBJ databases">
        <title>Genomic Encyclopedia of Type Strains, Phase IV (KMG-IV): sequencing the most valuable type-strain genomes for metagenomic binning, comparative biology and taxonomic classification.</title>
        <authorList>
            <person name="Goeker M."/>
        </authorList>
    </citation>
    <scope>NUCLEOTIDE SEQUENCE [LARGE SCALE GENOMIC DNA]</scope>
    <source>
        <strain evidence="2 3">DSM 104969</strain>
    </source>
</reference>
<keyword evidence="3" id="KW-1185">Reference proteome</keyword>
<evidence type="ECO:0000313" key="2">
    <source>
        <dbReference type="EMBL" id="MBB4034253.1"/>
    </source>
</evidence>
<dbReference type="Gene3D" id="2.60.120.260">
    <property type="entry name" value="Galactose-binding domain-like"/>
    <property type="match status" value="1"/>
</dbReference>
<sequence length="486" mass="53816">MKKNIIGLISLLCFVLVFMFSSCEEEYYKINNDFYKDRKVAVLNPMEGNTLRIEQYNTDQIMLEDPSDSTIVYDNRGFRFNVEDESIVSIAEDGTVTPISIGITKVDVTSRADANVSTSFSLEIYKDYHAVERIMITSAARKLLIEKGYELDIAPSIFVFPGHADNKQLHFSLDEASKVYASITDEGVITGIMAGPINIHIVSDDNPSVTADLQLNVVDEIVVTEIVLHKSLNNATVYVGEKFPLDLIISTLPTNVREENRKLTYTITSGAGVISIDSDNILTAESAGTAEVKIESKYGVINQFTINVEAANKDHTRLFWGVTTNIEYSSGLGYVVDGTTGKPEDMFDGKTNTFLSLMKPGKPAMNGNSAPSDHINAFIVDMLLPAKFKSFYWSHRSANLYTYLRVWAVTVEGSNDGENWTTIQSGIQLPDTYGAANVAVDKRYDIALNSEYEYRYVKVKLTNWADNSGGTASGSTMQMSEFGLTK</sequence>
<accession>A0A840CR76</accession>
<dbReference type="InterPro" id="IPR000421">
    <property type="entry name" value="FA58C"/>
</dbReference>
<dbReference type="RefSeq" id="WP_183305213.1">
    <property type="nucleotide sequence ID" value="NZ_JACIEP010000001.1"/>
</dbReference>
<dbReference type="InterPro" id="IPR008979">
    <property type="entry name" value="Galactose-bd-like_sf"/>
</dbReference>
<dbReference type="PROSITE" id="PS51257">
    <property type="entry name" value="PROKAR_LIPOPROTEIN"/>
    <property type="match status" value="1"/>
</dbReference>
<evidence type="ECO:0000313" key="3">
    <source>
        <dbReference type="Proteomes" id="UP000555103"/>
    </source>
</evidence>
<feature type="domain" description="F5/8 type C" evidence="1">
    <location>
        <begin position="340"/>
        <end position="469"/>
    </location>
</feature>
<organism evidence="2 3">
    <name type="scientific">Dysgonomonas hofstadii</name>
    <dbReference type="NCBI Taxonomy" id="637886"/>
    <lineage>
        <taxon>Bacteria</taxon>
        <taxon>Pseudomonadati</taxon>
        <taxon>Bacteroidota</taxon>
        <taxon>Bacteroidia</taxon>
        <taxon>Bacteroidales</taxon>
        <taxon>Dysgonomonadaceae</taxon>
        <taxon>Dysgonomonas</taxon>
    </lineage>
</organism>
<comment type="caution">
    <text evidence="2">The sequence shown here is derived from an EMBL/GenBank/DDBJ whole genome shotgun (WGS) entry which is preliminary data.</text>
</comment>
<dbReference type="SUPFAM" id="SSF49785">
    <property type="entry name" value="Galactose-binding domain-like"/>
    <property type="match status" value="1"/>
</dbReference>